<dbReference type="EMBL" id="JACSQZ010000132">
    <property type="protein sequence ID" value="MBD7916652.1"/>
    <property type="molecule type" value="Genomic_DNA"/>
</dbReference>
<proteinExistence type="predicted"/>
<sequence>MINERKESQYQMEVVMLEQLVPKDHLLRKIDKYIDFSFIRELTNDLYCHTNGRPAVDPVVLFKMLFIGYLYGIRSERQLVKDIEVNLAYRWFLGYSITEKIPDSSTISQNRIRRFKGTNIPQKIFDNIVLQAMEKGLVGGKILYSDSTHIKANANKRKFEKVEVQITPKEYIEQLDIDVNLDRENHNKKPLKPRKEKEETKQIKKSTTDPDSGYMMRDNKPEGFFYLDHRTVDSKNNIIMDVHVTPGNVSDSEPILNRIDRIEETFNIKPKYLGLDAGYSTNPIFKGITDRNIIPAVAYRRSPHKKGMYTKNKYIYDYDKDIYICPNNVALVYKTTTREGY</sequence>
<organism evidence="4 5">
    <name type="scientific">Clostridium gallinarum</name>
    <dbReference type="NCBI Taxonomy" id="2762246"/>
    <lineage>
        <taxon>Bacteria</taxon>
        <taxon>Bacillati</taxon>
        <taxon>Bacillota</taxon>
        <taxon>Clostridia</taxon>
        <taxon>Eubacteriales</taxon>
        <taxon>Clostridiaceae</taxon>
        <taxon>Clostridium</taxon>
    </lineage>
</organism>
<dbReference type="RefSeq" id="WP_191751386.1">
    <property type="nucleotide sequence ID" value="NZ_JACSQZ010000132.1"/>
</dbReference>
<dbReference type="InterPro" id="IPR008490">
    <property type="entry name" value="Transposase_InsH_N"/>
</dbReference>
<gene>
    <name evidence="4" type="ORF">H9660_16110</name>
</gene>
<evidence type="ECO:0000259" key="3">
    <source>
        <dbReference type="Pfam" id="PF05598"/>
    </source>
</evidence>
<evidence type="ECO:0000313" key="5">
    <source>
        <dbReference type="Proteomes" id="UP000640335"/>
    </source>
</evidence>
<evidence type="ECO:0000259" key="2">
    <source>
        <dbReference type="Pfam" id="PF01609"/>
    </source>
</evidence>
<feature type="non-terminal residue" evidence="4">
    <location>
        <position position="341"/>
    </location>
</feature>
<dbReference type="InterPro" id="IPR047629">
    <property type="entry name" value="IS1182_transpos"/>
</dbReference>
<reference evidence="4 5" key="1">
    <citation type="submission" date="2020-08" db="EMBL/GenBank/DDBJ databases">
        <title>A Genomic Blueprint of the Chicken Gut Microbiome.</title>
        <authorList>
            <person name="Gilroy R."/>
            <person name="Ravi A."/>
            <person name="Getino M."/>
            <person name="Pursley I."/>
            <person name="Horton D.L."/>
            <person name="Alikhan N.-F."/>
            <person name="Baker D."/>
            <person name="Gharbi K."/>
            <person name="Hall N."/>
            <person name="Watson M."/>
            <person name="Adriaenssens E.M."/>
            <person name="Foster-Nyarko E."/>
            <person name="Jarju S."/>
            <person name="Secka A."/>
            <person name="Antonio M."/>
            <person name="Oren A."/>
            <person name="Chaudhuri R."/>
            <person name="La Ragione R.M."/>
            <person name="Hildebrand F."/>
            <person name="Pallen M.J."/>
        </authorList>
    </citation>
    <scope>NUCLEOTIDE SEQUENCE [LARGE SCALE GENOMIC DNA]</scope>
    <source>
        <strain evidence="4 5">Sa3CUN1</strain>
    </source>
</reference>
<name>A0ABR8Q891_9CLOT</name>
<dbReference type="InterPro" id="IPR002559">
    <property type="entry name" value="Transposase_11"/>
</dbReference>
<comment type="caution">
    <text evidence="4">The sequence shown here is derived from an EMBL/GenBank/DDBJ whole genome shotgun (WGS) entry which is preliminary data.</text>
</comment>
<dbReference type="Pfam" id="PF01609">
    <property type="entry name" value="DDE_Tnp_1"/>
    <property type="match status" value="1"/>
</dbReference>
<feature type="region of interest" description="Disordered" evidence="1">
    <location>
        <begin position="183"/>
        <end position="215"/>
    </location>
</feature>
<dbReference type="NCBIfam" id="NF033551">
    <property type="entry name" value="transpos_IS1182"/>
    <property type="match status" value="1"/>
</dbReference>
<feature type="domain" description="Transposase InsH N-terminal" evidence="3">
    <location>
        <begin position="16"/>
        <end position="112"/>
    </location>
</feature>
<dbReference type="PANTHER" id="PTHR33408">
    <property type="entry name" value="TRANSPOSASE"/>
    <property type="match status" value="1"/>
</dbReference>
<dbReference type="Pfam" id="PF05598">
    <property type="entry name" value="DUF772"/>
    <property type="match status" value="1"/>
</dbReference>
<dbReference type="Proteomes" id="UP000640335">
    <property type="component" value="Unassembled WGS sequence"/>
</dbReference>
<feature type="compositionally biased region" description="Basic and acidic residues" evidence="1">
    <location>
        <begin position="183"/>
        <end position="208"/>
    </location>
</feature>
<protein>
    <submittedName>
        <fullName evidence="4">IS1182 family transposase</fullName>
    </submittedName>
</protein>
<evidence type="ECO:0000256" key="1">
    <source>
        <dbReference type="SAM" id="MobiDB-lite"/>
    </source>
</evidence>
<feature type="domain" description="Transposase IS4-like" evidence="2">
    <location>
        <begin position="229"/>
        <end position="311"/>
    </location>
</feature>
<accession>A0ABR8Q891</accession>
<keyword evidence="5" id="KW-1185">Reference proteome</keyword>
<evidence type="ECO:0000313" key="4">
    <source>
        <dbReference type="EMBL" id="MBD7916652.1"/>
    </source>
</evidence>